<protein>
    <submittedName>
        <fullName evidence="1">Uncharacterized protein</fullName>
    </submittedName>
</protein>
<name>A0A8S3CV39_9BILA</name>
<proteinExistence type="predicted"/>
<dbReference type="EMBL" id="CAJOBI010179948">
    <property type="protein sequence ID" value="CAF4922168.1"/>
    <property type="molecule type" value="Genomic_DNA"/>
</dbReference>
<feature type="non-terminal residue" evidence="1">
    <location>
        <position position="45"/>
    </location>
</feature>
<sequence length="45" mass="5347">MSSISMDVPILQINEYELQHLVRFIYKHEQLLKEFGAIKIQLNTD</sequence>
<evidence type="ECO:0000313" key="1">
    <source>
        <dbReference type="EMBL" id="CAF4922168.1"/>
    </source>
</evidence>
<dbReference type="AlphaFoldDB" id="A0A8S3CV39"/>
<organism evidence="1 2">
    <name type="scientific">Rotaria magnacalcarata</name>
    <dbReference type="NCBI Taxonomy" id="392030"/>
    <lineage>
        <taxon>Eukaryota</taxon>
        <taxon>Metazoa</taxon>
        <taxon>Spiralia</taxon>
        <taxon>Gnathifera</taxon>
        <taxon>Rotifera</taxon>
        <taxon>Eurotatoria</taxon>
        <taxon>Bdelloidea</taxon>
        <taxon>Philodinida</taxon>
        <taxon>Philodinidae</taxon>
        <taxon>Rotaria</taxon>
    </lineage>
</organism>
<evidence type="ECO:0000313" key="2">
    <source>
        <dbReference type="Proteomes" id="UP000676336"/>
    </source>
</evidence>
<reference evidence="1" key="1">
    <citation type="submission" date="2021-02" db="EMBL/GenBank/DDBJ databases">
        <authorList>
            <person name="Nowell W R."/>
        </authorList>
    </citation>
    <scope>NUCLEOTIDE SEQUENCE</scope>
</reference>
<dbReference type="Proteomes" id="UP000676336">
    <property type="component" value="Unassembled WGS sequence"/>
</dbReference>
<gene>
    <name evidence="1" type="ORF">SMN809_LOCUS52760</name>
</gene>
<accession>A0A8S3CV39</accession>
<comment type="caution">
    <text evidence="1">The sequence shown here is derived from an EMBL/GenBank/DDBJ whole genome shotgun (WGS) entry which is preliminary data.</text>
</comment>